<protein>
    <recommendedName>
        <fullName evidence="2">LYR motif-containing protein Cup1-like N-terminal domain-containing protein</fullName>
    </recommendedName>
</protein>
<dbReference type="InterPro" id="IPR046896">
    <property type="entry name" value="Cup1-like_N"/>
</dbReference>
<accession>A0A8H4XN41</accession>
<dbReference type="CDD" id="cd20273">
    <property type="entry name" value="Complex1_LYR_unchar"/>
    <property type="match status" value="1"/>
</dbReference>
<dbReference type="OrthoDB" id="5521299at2759"/>
<gene>
    <name evidence="3" type="ORF">FZEAL_2902</name>
</gene>
<feature type="region of interest" description="Disordered" evidence="1">
    <location>
        <begin position="123"/>
        <end position="171"/>
    </location>
</feature>
<dbReference type="Proteomes" id="UP000635477">
    <property type="component" value="Unassembled WGS sequence"/>
</dbReference>
<reference evidence="3" key="2">
    <citation type="submission" date="2020-05" db="EMBL/GenBank/DDBJ databases">
        <authorList>
            <person name="Kim H.-S."/>
            <person name="Proctor R.H."/>
            <person name="Brown D.W."/>
        </authorList>
    </citation>
    <scope>NUCLEOTIDE SEQUENCE</scope>
    <source>
        <strain evidence="3">NRRL 22465</strain>
    </source>
</reference>
<reference evidence="3" key="1">
    <citation type="journal article" date="2020" name="BMC Genomics">
        <title>Correction to: Identification and distribution of gene clusters required for synthesis of sphingolipid metabolism inhibitors in diverse species of the filamentous fungus Fusarium.</title>
        <authorList>
            <person name="Kim H.S."/>
            <person name="Lohmar J.M."/>
            <person name="Busman M."/>
            <person name="Brown D.W."/>
            <person name="Naumann T.A."/>
            <person name="Divon H.H."/>
            <person name="Lysoe E."/>
            <person name="Uhlig S."/>
            <person name="Proctor R.H."/>
        </authorList>
    </citation>
    <scope>NUCLEOTIDE SEQUENCE</scope>
    <source>
        <strain evidence="3">NRRL 22465</strain>
    </source>
</reference>
<proteinExistence type="predicted"/>
<evidence type="ECO:0000259" key="2">
    <source>
        <dbReference type="Pfam" id="PF20263"/>
    </source>
</evidence>
<evidence type="ECO:0000313" key="4">
    <source>
        <dbReference type="Proteomes" id="UP000635477"/>
    </source>
</evidence>
<comment type="caution">
    <text evidence="3">The sequence shown here is derived from an EMBL/GenBank/DDBJ whole genome shotgun (WGS) entry which is preliminary data.</text>
</comment>
<dbReference type="EMBL" id="JABEYC010000176">
    <property type="protein sequence ID" value="KAF4981276.1"/>
    <property type="molecule type" value="Genomic_DNA"/>
</dbReference>
<feature type="domain" description="LYR motif-containing protein Cup1-like N-terminal" evidence="2">
    <location>
        <begin position="17"/>
        <end position="97"/>
    </location>
</feature>
<organism evidence="3 4">
    <name type="scientific">Fusarium zealandicum</name>
    <dbReference type="NCBI Taxonomy" id="1053134"/>
    <lineage>
        <taxon>Eukaryota</taxon>
        <taxon>Fungi</taxon>
        <taxon>Dikarya</taxon>
        <taxon>Ascomycota</taxon>
        <taxon>Pezizomycotina</taxon>
        <taxon>Sordariomycetes</taxon>
        <taxon>Hypocreomycetidae</taxon>
        <taxon>Hypocreales</taxon>
        <taxon>Nectriaceae</taxon>
        <taxon>Fusarium</taxon>
        <taxon>Fusarium staphyleae species complex</taxon>
    </lineage>
</organism>
<dbReference type="Pfam" id="PF20263">
    <property type="entry name" value="LYRM2-like"/>
    <property type="match status" value="1"/>
</dbReference>
<keyword evidence="4" id="KW-1185">Reference proteome</keyword>
<dbReference type="AlphaFoldDB" id="A0A8H4XN41"/>
<evidence type="ECO:0000256" key="1">
    <source>
        <dbReference type="SAM" id="MobiDB-lite"/>
    </source>
</evidence>
<sequence length="408" mass="46714">MPRPHTTIPNFLPPLHLYRNLLRESSYLPPAFRSTITSVIRVRFRNHRRKDPLQRDHRSQANNALRTLRAANSGHHKCMEKLIQKGFARTGPRRRTLITEFVGAQGPSDSDALEAIIDGASPKATDDAAAEAPEPTSKRDDNVSLDDPLDQGASENEQQEYSVGRGKNVPKSTRNRFYEKWDIPKLKQLLKSQRELQRDTEVKWLKRDLKNLDDSAHVPKANIWGKPPAENLVRAKRAHYWRSAVSKMMVPLGNGEWDLLGRLSSGAQNLDEWKVPERRPAAKPKHGVEQGQPLSDWNWETYASKPIVDAERKNSSILAVRLGEKLKQPYEGQYEQREISARWFRRVYRQTWNITPKMDQDPQSLRHKFTWGSLKSPAVRPSDEQLAIFEGVNLAGRKPAPVDKQKTS</sequence>
<name>A0A8H4XN41_9HYPO</name>
<evidence type="ECO:0000313" key="3">
    <source>
        <dbReference type="EMBL" id="KAF4981276.1"/>
    </source>
</evidence>